<name>A0ABZ2Y6L0_9FIRM</name>
<evidence type="ECO:0000313" key="2">
    <source>
        <dbReference type="Proteomes" id="UP001486565"/>
    </source>
</evidence>
<reference evidence="1 2" key="1">
    <citation type="submission" date="2023-03" db="EMBL/GenBank/DDBJ databases">
        <title>Novel Species.</title>
        <authorList>
            <person name="Ma S."/>
        </authorList>
    </citation>
    <scope>NUCLEOTIDE SEQUENCE [LARGE SCALE GENOMIC DNA]</scope>
    <source>
        <strain evidence="1 2">LIND6LT2</strain>
    </source>
</reference>
<evidence type="ECO:0000313" key="1">
    <source>
        <dbReference type="EMBL" id="WZL70545.1"/>
    </source>
</evidence>
<proteinExistence type="predicted"/>
<keyword evidence="2" id="KW-1185">Reference proteome</keyword>
<dbReference type="InterPro" id="IPR021338">
    <property type="entry name" value="DUF2953"/>
</dbReference>
<accession>A0ABZ2Y6L0</accession>
<protein>
    <submittedName>
        <fullName evidence="1">DUF2953 domain-containing protein</fullName>
    </submittedName>
</protein>
<dbReference type="EMBL" id="CP121687">
    <property type="protein sequence ID" value="WZL70545.1"/>
    <property type="molecule type" value="Genomic_DNA"/>
</dbReference>
<organism evidence="1 2">
    <name type="scientific">Defluviitalea saccharophila</name>
    <dbReference type="NCBI Taxonomy" id="879970"/>
    <lineage>
        <taxon>Bacteria</taxon>
        <taxon>Bacillati</taxon>
        <taxon>Bacillota</taxon>
        <taxon>Clostridia</taxon>
        <taxon>Lachnospirales</taxon>
        <taxon>Defluviitaleaceae</taxon>
        <taxon>Defluviitalea</taxon>
    </lineage>
</organism>
<dbReference type="Proteomes" id="UP001486565">
    <property type="component" value="Chromosome"/>
</dbReference>
<dbReference type="RefSeq" id="WP_341877510.1">
    <property type="nucleotide sequence ID" value="NZ_CP121687.1"/>
</dbReference>
<gene>
    <name evidence="1" type="ORF">QBE51_03175</name>
</gene>
<dbReference type="Pfam" id="PF11167">
    <property type="entry name" value="DUF2953"/>
    <property type="match status" value="1"/>
</dbReference>
<sequence length="174" mass="20890">MRIQIHYEKQDEVQYLTVSLYLFRYIRIYKFNLVKYLRNKIEEYLEENHNNSFSTKSYINYKKSAKIIWNRIEKLKKHIYINFFDMNMHIGTHDPAVTAILYGMINGLTPSIINLINQVISIRQYHLKILPQFDASRTNGSLKCEIIMHPIFITFQYISIKRRLKNGKFESTSN</sequence>